<sequence>MFYQISVRLFKLISKTCFSFLQISDFHLSSSSSSINAVGDLSLQLVNSFFKNVRISDTLCHFIQSIPISCSPVSKKVVPHPTIAYKLSLYRFMNSSCIPCWAV</sequence>
<comment type="caution">
    <text evidence="1">The sequence shown here is derived from an EMBL/GenBank/DDBJ whole genome shotgun (WGS) entry which is preliminary data.</text>
</comment>
<proteinExistence type="predicted"/>
<dbReference type="Proteomes" id="UP000276133">
    <property type="component" value="Unassembled WGS sequence"/>
</dbReference>
<gene>
    <name evidence="1" type="ORF">BpHYR1_015544</name>
</gene>
<keyword evidence="2" id="KW-1185">Reference proteome</keyword>
<evidence type="ECO:0000313" key="1">
    <source>
        <dbReference type="EMBL" id="RNA07888.1"/>
    </source>
</evidence>
<evidence type="ECO:0000313" key="2">
    <source>
        <dbReference type="Proteomes" id="UP000276133"/>
    </source>
</evidence>
<dbReference type="AlphaFoldDB" id="A0A3M7QA78"/>
<dbReference type="EMBL" id="REGN01006909">
    <property type="protein sequence ID" value="RNA07888.1"/>
    <property type="molecule type" value="Genomic_DNA"/>
</dbReference>
<organism evidence="1 2">
    <name type="scientific">Brachionus plicatilis</name>
    <name type="common">Marine rotifer</name>
    <name type="synonym">Brachionus muelleri</name>
    <dbReference type="NCBI Taxonomy" id="10195"/>
    <lineage>
        <taxon>Eukaryota</taxon>
        <taxon>Metazoa</taxon>
        <taxon>Spiralia</taxon>
        <taxon>Gnathifera</taxon>
        <taxon>Rotifera</taxon>
        <taxon>Eurotatoria</taxon>
        <taxon>Monogononta</taxon>
        <taxon>Pseudotrocha</taxon>
        <taxon>Ploima</taxon>
        <taxon>Brachionidae</taxon>
        <taxon>Brachionus</taxon>
    </lineage>
</organism>
<accession>A0A3M7QA78</accession>
<protein>
    <submittedName>
        <fullName evidence="1">Uncharacterized protein</fullName>
    </submittedName>
</protein>
<name>A0A3M7QA78_BRAPC</name>
<reference evidence="1 2" key="1">
    <citation type="journal article" date="2018" name="Sci. Rep.">
        <title>Genomic signatures of local adaptation to the degree of environmental predictability in rotifers.</title>
        <authorList>
            <person name="Franch-Gras L."/>
            <person name="Hahn C."/>
            <person name="Garcia-Roger E.M."/>
            <person name="Carmona M.J."/>
            <person name="Serra M."/>
            <person name="Gomez A."/>
        </authorList>
    </citation>
    <scope>NUCLEOTIDE SEQUENCE [LARGE SCALE GENOMIC DNA]</scope>
    <source>
        <strain evidence="1">HYR1</strain>
    </source>
</reference>